<evidence type="ECO:0000256" key="2">
    <source>
        <dbReference type="ARBA" id="ARBA00005528"/>
    </source>
</evidence>
<evidence type="ECO:0000256" key="9">
    <source>
        <dbReference type="ARBA" id="ARBA00047944"/>
    </source>
</evidence>
<evidence type="ECO:0000256" key="7">
    <source>
        <dbReference type="ARBA" id="ARBA00022691"/>
    </source>
</evidence>
<keyword evidence="5 10" id="KW-0489">Methyltransferase</keyword>
<evidence type="ECO:0000313" key="14">
    <source>
        <dbReference type="Proteomes" id="UP000772812"/>
    </source>
</evidence>
<evidence type="ECO:0000313" key="13">
    <source>
        <dbReference type="EMBL" id="MBK3331929.1"/>
    </source>
</evidence>
<dbReference type="Gene3D" id="3.40.1280.10">
    <property type="match status" value="1"/>
</dbReference>
<dbReference type="InterPro" id="IPR015947">
    <property type="entry name" value="PUA-like_sf"/>
</dbReference>
<dbReference type="Pfam" id="PF04452">
    <property type="entry name" value="Methyltrans_RNA"/>
    <property type="match status" value="1"/>
</dbReference>
<feature type="domain" description="Ribosomal RNA small subunit methyltransferase E PUA-like" evidence="12">
    <location>
        <begin position="17"/>
        <end position="63"/>
    </location>
</feature>
<dbReference type="NCBIfam" id="TIGR00046">
    <property type="entry name" value="RsmE family RNA methyltransferase"/>
    <property type="match status" value="1"/>
</dbReference>
<organism evidence="13 14">
    <name type="scientific">Persephonella atlantica</name>
    <dbReference type="NCBI Taxonomy" id="2699429"/>
    <lineage>
        <taxon>Bacteria</taxon>
        <taxon>Pseudomonadati</taxon>
        <taxon>Aquificota</taxon>
        <taxon>Aquificia</taxon>
        <taxon>Aquificales</taxon>
        <taxon>Hydrogenothermaceae</taxon>
        <taxon>Persephonella</taxon>
    </lineage>
</organism>
<dbReference type="PANTHER" id="PTHR30027">
    <property type="entry name" value="RIBOSOMAL RNA SMALL SUBUNIT METHYLTRANSFERASE E"/>
    <property type="match status" value="1"/>
</dbReference>
<dbReference type="EC" id="2.1.1.193" evidence="10"/>
<dbReference type="Proteomes" id="UP000772812">
    <property type="component" value="Unassembled WGS sequence"/>
</dbReference>
<keyword evidence="7 10" id="KW-0949">S-adenosyl-L-methionine</keyword>
<dbReference type="InterPro" id="IPR029026">
    <property type="entry name" value="tRNA_m1G_MTases_N"/>
</dbReference>
<dbReference type="EMBL" id="JAACYA010000001">
    <property type="protein sequence ID" value="MBK3331929.1"/>
    <property type="molecule type" value="Genomic_DNA"/>
</dbReference>
<evidence type="ECO:0000259" key="11">
    <source>
        <dbReference type="Pfam" id="PF04452"/>
    </source>
</evidence>
<comment type="function">
    <text evidence="8 10">Specifically methylates the N3 position of the uracil ring of uridine 1498 (m3U1498) in 16S rRNA. Acts on the fully assembled 30S ribosomal subunit.</text>
</comment>
<dbReference type="Gene3D" id="2.40.240.20">
    <property type="entry name" value="Hypothetical PUA domain-like, domain 1"/>
    <property type="match status" value="1"/>
</dbReference>
<comment type="similarity">
    <text evidence="2 10">Belongs to the RNA methyltransferase RsmE family.</text>
</comment>
<evidence type="ECO:0000256" key="5">
    <source>
        <dbReference type="ARBA" id="ARBA00022603"/>
    </source>
</evidence>
<dbReference type="InterPro" id="IPR006700">
    <property type="entry name" value="RsmE"/>
</dbReference>
<reference evidence="13 14" key="1">
    <citation type="journal article" date="2021" name="Syst. Appl. Microbiol.">
        <title>Persephonella atlantica sp. nov.: How to adapt to physico-chemical gradients in high temperature hydrothermal habitats.</title>
        <authorList>
            <person name="Francois D.X."/>
            <person name="Godfroy A."/>
            <person name="Mathien C."/>
            <person name="Aube J."/>
            <person name="Cathalot C."/>
            <person name="Lesongeur F."/>
            <person name="L'Haridon S."/>
            <person name="Philippon X."/>
            <person name="Roussel E.G."/>
        </authorList>
    </citation>
    <scope>NUCLEOTIDE SEQUENCE [LARGE SCALE GENOMIC DNA]</scope>
    <source>
        <strain evidence="13 14">MO1340</strain>
    </source>
</reference>
<keyword evidence="14" id="KW-1185">Reference proteome</keyword>
<evidence type="ECO:0000259" key="12">
    <source>
        <dbReference type="Pfam" id="PF20260"/>
    </source>
</evidence>
<evidence type="ECO:0000256" key="4">
    <source>
        <dbReference type="ARBA" id="ARBA00022552"/>
    </source>
</evidence>
<dbReference type="RefSeq" id="WP_200673326.1">
    <property type="nucleotide sequence ID" value="NZ_JAACYA010000001.1"/>
</dbReference>
<dbReference type="SUPFAM" id="SSF88697">
    <property type="entry name" value="PUA domain-like"/>
    <property type="match status" value="1"/>
</dbReference>
<dbReference type="InterPro" id="IPR046887">
    <property type="entry name" value="RsmE_PUA-like"/>
</dbReference>
<evidence type="ECO:0000256" key="10">
    <source>
        <dbReference type="PIRNR" id="PIRNR015601"/>
    </source>
</evidence>
<sequence>MGYPRFLGVVEGNQFIIQDEEYHHAKVRRVKEGYKIEINDLQGNIYLGIVTCIDKKSIKGEILQKIPVIEDNFCVNLFLGMPNKLSKIDELIPSITELGVKNFIPVITHNTAVKEKDILKKLPKWEKISLNAIKQCRRLFPVQINRPVSTDKISPASAVKIAFYEKEKEKILKDIKFSADSVDIFIGAEGGITDEEIKMLKSKGFETFSLGPYILRMETAVITGLCQVNFVFR</sequence>
<dbReference type="CDD" id="cd18084">
    <property type="entry name" value="RsmE-like"/>
    <property type="match status" value="1"/>
</dbReference>
<evidence type="ECO:0000256" key="1">
    <source>
        <dbReference type="ARBA" id="ARBA00004496"/>
    </source>
</evidence>
<comment type="catalytic activity">
    <reaction evidence="9 10">
        <text>uridine(1498) in 16S rRNA + S-adenosyl-L-methionine = N(3)-methyluridine(1498) in 16S rRNA + S-adenosyl-L-homocysteine + H(+)</text>
        <dbReference type="Rhea" id="RHEA:42920"/>
        <dbReference type="Rhea" id="RHEA-COMP:10283"/>
        <dbReference type="Rhea" id="RHEA-COMP:10284"/>
        <dbReference type="ChEBI" id="CHEBI:15378"/>
        <dbReference type="ChEBI" id="CHEBI:57856"/>
        <dbReference type="ChEBI" id="CHEBI:59789"/>
        <dbReference type="ChEBI" id="CHEBI:65315"/>
        <dbReference type="ChEBI" id="CHEBI:74502"/>
        <dbReference type="EC" id="2.1.1.193"/>
    </reaction>
</comment>
<evidence type="ECO:0000256" key="6">
    <source>
        <dbReference type="ARBA" id="ARBA00022679"/>
    </source>
</evidence>
<comment type="caution">
    <text evidence="13">The sequence shown here is derived from an EMBL/GenBank/DDBJ whole genome shotgun (WGS) entry which is preliminary data.</text>
</comment>
<evidence type="ECO:0000256" key="8">
    <source>
        <dbReference type="ARBA" id="ARBA00025699"/>
    </source>
</evidence>
<comment type="subcellular location">
    <subcellularLocation>
        <location evidence="1 10">Cytoplasm</location>
    </subcellularLocation>
</comment>
<name>A0ABS1GG81_9AQUI</name>
<keyword evidence="4 10" id="KW-0698">rRNA processing</keyword>
<keyword evidence="6 10" id="KW-0808">Transferase</keyword>
<dbReference type="PIRSF" id="PIRSF015601">
    <property type="entry name" value="MTase_slr0722"/>
    <property type="match status" value="1"/>
</dbReference>
<gene>
    <name evidence="13" type="ORF">GWK41_02455</name>
</gene>
<dbReference type="InterPro" id="IPR046886">
    <property type="entry name" value="RsmE_MTase_dom"/>
</dbReference>
<protein>
    <recommendedName>
        <fullName evidence="10">Ribosomal RNA small subunit methyltransferase E</fullName>
        <ecNumber evidence="10">2.1.1.193</ecNumber>
    </recommendedName>
</protein>
<dbReference type="Pfam" id="PF20260">
    <property type="entry name" value="PUA_4"/>
    <property type="match status" value="1"/>
</dbReference>
<proteinExistence type="inferred from homology"/>
<dbReference type="SUPFAM" id="SSF75217">
    <property type="entry name" value="alpha/beta knot"/>
    <property type="match status" value="1"/>
</dbReference>
<keyword evidence="3 10" id="KW-0963">Cytoplasm</keyword>
<accession>A0ABS1GG81</accession>
<dbReference type="InterPro" id="IPR029028">
    <property type="entry name" value="Alpha/beta_knot_MTases"/>
</dbReference>
<dbReference type="PANTHER" id="PTHR30027:SF3">
    <property type="entry name" value="16S RRNA (URACIL(1498)-N(3))-METHYLTRANSFERASE"/>
    <property type="match status" value="1"/>
</dbReference>
<feature type="domain" description="Ribosomal RNA small subunit methyltransferase E methyltransferase" evidence="11">
    <location>
        <begin position="74"/>
        <end position="223"/>
    </location>
</feature>
<evidence type="ECO:0000256" key="3">
    <source>
        <dbReference type="ARBA" id="ARBA00022490"/>
    </source>
</evidence>